<accession>A0AAD6S832</accession>
<evidence type="ECO:0000313" key="3">
    <source>
        <dbReference type="Proteomes" id="UP001218188"/>
    </source>
</evidence>
<gene>
    <name evidence="2" type="ORF">C8F04DRAFT_1272020</name>
</gene>
<dbReference type="Proteomes" id="UP001218188">
    <property type="component" value="Unassembled WGS sequence"/>
</dbReference>
<name>A0AAD6S832_9AGAR</name>
<dbReference type="AlphaFoldDB" id="A0AAD6S832"/>
<reference evidence="2" key="1">
    <citation type="submission" date="2023-03" db="EMBL/GenBank/DDBJ databases">
        <title>Massive genome expansion in bonnet fungi (Mycena s.s.) driven by repeated elements and novel gene families across ecological guilds.</title>
        <authorList>
            <consortium name="Lawrence Berkeley National Laboratory"/>
            <person name="Harder C.B."/>
            <person name="Miyauchi S."/>
            <person name="Viragh M."/>
            <person name="Kuo A."/>
            <person name="Thoen E."/>
            <person name="Andreopoulos B."/>
            <person name="Lu D."/>
            <person name="Skrede I."/>
            <person name="Drula E."/>
            <person name="Henrissat B."/>
            <person name="Morin E."/>
            <person name="Kohler A."/>
            <person name="Barry K."/>
            <person name="LaButti K."/>
            <person name="Morin E."/>
            <person name="Salamov A."/>
            <person name="Lipzen A."/>
            <person name="Mereny Z."/>
            <person name="Hegedus B."/>
            <person name="Baldrian P."/>
            <person name="Stursova M."/>
            <person name="Weitz H."/>
            <person name="Taylor A."/>
            <person name="Grigoriev I.V."/>
            <person name="Nagy L.G."/>
            <person name="Martin F."/>
            <person name="Kauserud H."/>
        </authorList>
    </citation>
    <scope>NUCLEOTIDE SEQUENCE</scope>
    <source>
        <strain evidence="2">CBHHK200</strain>
    </source>
</reference>
<dbReference type="EMBL" id="JARJCM010000199">
    <property type="protein sequence ID" value="KAJ7022954.1"/>
    <property type="molecule type" value="Genomic_DNA"/>
</dbReference>
<keyword evidence="3" id="KW-1185">Reference proteome</keyword>
<evidence type="ECO:0000313" key="2">
    <source>
        <dbReference type="EMBL" id="KAJ7022954.1"/>
    </source>
</evidence>
<sequence length="302" mass="34692">MSRFLPLPLAAYRQLVAQSPEVVRIFQARWLLNGYRYLNSVYARLLLHEPWDNIMRAVAAFRSATENLEVEGIKNPLQVIAATTITLLALSLELFPDSAQNLLGELACGCLRPLDLHLTRMRINLNTLAWGQLVRCSPYPNSPLLCALEEFTPTWDNFNSPLMLSPVEFHDVIQWLKAHSDLPMVLIARWEGYLAERQNLRQHPGMSFSEDLESRWESSKFWRSGENPSESKLRADFDEEAVIRSYERAIESLGEGPLAESDLESESLAEDPWHESELQSEHDDDIDEHYLDTDEKGDDMYE</sequence>
<organism evidence="2 3">
    <name type="scientific">Mycena alexandri</name>
    <dbReference type="NCBI Taxonomy" id="1745969"/>
    <lineage>
        <taxon>Eukaryota</taxon>
        <taxon>Fungi</taxon>
        <taxon>Dikarya</taxon>
        <taxon>Basidiomycota</taxon>
        <taxon>Agaricomycotina</taxon>
        <taxon>Agaricomycetes</taxon>
        <taxon>Agaricomycetidae</taxon>
        <taxon>Agaricales</taxon>
        <taxon>Marasmiineae</taxon>
        <taxon>Mycenaceae</taxon>
        <taxon>Mycena</taxon>
    </lineage>
</organism>
<evidence type="ECO:0000256" key="1">
    <source>
        <dbReference type="SAM" id="MobiDB-lite"/>
    </source>
</evidence>
<feature type="region of interest" description="Disordered" evidence="1">
    <location>
        <begin position="253"/>
        <end position="302"/>
    </location>
</feature>
<protein>
    <submittedName>
        <fullName evidence="2">Uncharacterized protein</fullName>
    </submittedName>
</protein>
<feature type="compositionally biased region" description="Basic and acidic residues" evidence="1">
    <location>
        <begin position="271"/>
        <end position="281"/>
    </location>
</feature>
<proteinExistence type="predicted"/>
<comment type="caution">
    <text evidence="2">The sequence shown here is derived from an EMBL/GenBank/DDBJ whole genome shotgun (WGS) entry which is preliminary data.</text>
</comment>